<feature type="region of interest" description="Disordered" evidence="1">
    <location>
        <begin position="47"/>
        <end position="80"/>
    </location>
</feature>
<gene>
    <name evidence="2" type="ORF">CDAR_602231</name>
</gene>
<evidence type="ECO:0000313" key="3">
    <source>
        <dbReference type="Proteomes" id="UP001054837"/>
    </source>
</evidence>
<accession>A0AAV4N966</accession>
<organism evidence="2 3">
    <name type="scientific">Caerostris darwini</name>
    <dbReference type="NCBI Taxonomy" id="1538125"/>
    <lineage>
        <taxon>Eukaryota</taxon>
        <taxon>Metazoa</taxon>
        <taxon>Ecdysozoa</taxon>
        <taxon>Arthropoda</taxon>
        <taxon>Chelicerata</taxon>
        <taxon>Arachnida</taxon>
        <taxon>Araneae</taxon>
        <taxon>Araneomorphae</taxon>
        <taxon>Entelegynae</taxon>
        <taxon>Araneoidea</taxon>
        <taxon>Araneidae</taxon>
        <taxon>Caerostris</taxon>
    </lineage>
</organism>
<sequence>MISSHTKDRKRKLCTKDFPFFCREKREQYFKSPTVYVIVFYCYHRSTKGHHQSSAIKGDIRKKERSSSRKKTLQDCEEKKRTEWKQRLFDGGGDGEGVSIEYQ</sequence>
<dbReference type="EMBL" id="BPLQ01001390">
    <property type="protein sequence ID" value="GIX81339.1"/>
    <property type="molecule type" value="Genomic_DNA"/>
</dbReference>
<protein>
    <submittedName>
        <fullName evidence="2">Uncharacterized protein</fullName>
    </submittedName>
</protein>
<dbReference type="Proteomes" id="UP001054837">
    <property type="component" value="Unassembled WGS sequence"/>
</dbReference>
<keyword evidence="3" id="KW-1185">Reference proteome</keyword>
<name>A0AAV4N966_9ARAC</name>
<evidence type="ECO:0000313" key="2">
    <source>
        <dbReference type="EMBL" id="GIX81339.1"/>
    </source>
</evidence>
<reference evidence="2 3" key="1">
    <citation type="submission" date="2021-06" db="EMBL/GenBank/DDBJ databases">
        <title>Caerostris darwini draft genome.</title>
        <authorList>
            <person name="Kono N."/>
            <person name="Arakawa K."/>
        </authorList>
    </citation>
    <scope>NUCLEOTIDE SEQUENCE [LARGE SCALE GENOMIC DNA]</scope>
</reference>
<evidence type="ECO:0000256" key="1">
    <source>
        <dbReference type="SAM" id="MobiDB-lite"/>
    </source>
</evidence>
<dbReference type="AlphaFoldDB" id="A0AAV4N966"/>
<proteinExistence type="predicted"/>
<comment type="caution">
    <text evidence="2">The sequence shown here is derived from an EMBL/GenBank/DDBJ whole genome shotgun (WGS) entry which is preliminary data.</text>
</comment>
<feature type="compositionally biased region" description="Basic and acidic residues" evidence="1">
    <location>
        <begin position="58"/>
        <end position="80"/>
    </location>
</feature>